<gene>
    <name evidence="1" type="ORF">IHE45_17G050600</name>
</gene>
<comment type="caution">
    <text evidence="1">The sequence shown here is derived from an EMBL/GenBank/DDBJ whole genome shotgun (WGS) entry which is preliminary data.</text>
</comment>
<dbReference type="EMBL" id="CM037027">
    <property type="protein sequence ID" value="KAH7657899.1"/>
    <property type="molecule type" value="Genomic_DNA"/>
</dbReference>
<proteinExistence type="predicted"/>
<evidence type="ECO:0000313" key="1">
    <source>
        <dbReference type="EMBL" id="KAH7657899.1"/>
    </source>
</evidence>
<organism evidence="1 2">
    <name type="scientific">Dioscorea alata</name>
    <name type="common">Purple yam</name>
    <dbReference type="NCBI Taxonomy" id="55571"/>
    <lineage>
        <taxon>Eukaryota</taxon>
        <taxon>Viridiplantae</taxon>
        <taxon>Streptophyta</taxon>
        <taxon>Embryophyta</taxon>
        <taxon>Tracheophyta</taxon>
        <taxon>Spermatophyta</taxon>
        <taxon>Magnoliopsida</taxon>
        <taxon>Liliopsida</taxon>
        <taxon>Dioscoreales</taxon>
        <taxon>Dioscoreaceae</taxon>
        <taxon>Dioscorea</taxon>
    </lineage>
</organism>
<dbReference type="Proteomes" id="UP000827976">
    <property type="component" value="Chromosome 17"/>
</dbReference>
<protein>
    <submittedName>
        <fullName evidence="1">Uncharacterized protein</fullName>
    </submittedName>
</protein>
<reference evidence="2" key="1">
    <citation type="journal article" date="2022" name="Nat. Commun.">
        <title>Chromosome evolution and the genetic basis of agronomically important traits in greater yam.</title>
        <authorList>
            <person name="Bredeson J.V."/>
            <person name="Lyons J.B."/>
            <person name="Oniyinde I.O."/>
            <person name="Okereke N.R."/>
            <person name="Kolade O."/>
            <person name="Nnabue I."/>
            <person name="Nwadili C.O."/>
            <person name="Hribova E."/>
            <person name="Parker M."/>
            <person name="Nwogha J."/>
            <person name="Shu S."/>
            <person name="Carlson J."/>
            <person name="Kariba R."/>
            <person name="Muthemba S."/>
            <person name="Knop K."/>
            <person name="Barton G.J."/>
            <person name="Sherwood A.V."/>
            <person name="Lopez-Montes A."/>
            <person name="Asiedu R."/>
            <person name="Jamnadass R."/>
            <person name="Muchugi A."/>
            <person name="Goodstein D."/>
            <person name="Egesi C.N."/>
            <person name="Featherston J."/>
            <person name="Asfaw A."/>
            <person name="Simpson G.G."/>
            <person name="Dolezel J."/>
            <person name="Hendre P.S."/>
            <person name="Van Deynze A."/>
            <person name="Kumar P.L."/>
            <person name="Obidiegwu J.E."/>
            <person name="Bhattacharjee R."/>
            <person name="Rokhsar D.S."/>
        </authorList>
    </citation>
    <scope>NUCLEOTIDE SEQUENCE [LARGE SCALE GENOMIC DNA]</scope>
    <source>
        <strain evidence="2">cv. TDa95/00328</strain>
    </source>
</reference>
<accession>A0ACB7UC38</accession>
<sequence length="320" mass="36215">MEEDHQKIELMTSNSEKVDADLQVLGLKVNYHENNLAFLNAEMRTITKSVIDLEGDLAVYALSHINEEASNHECQIQAMKHTIKHIVEKEKTAAGIICQLQIRHGFQASKLPLTKDVVGVVATLGSVKDENVSRAYPGGFLAGDPQKRLDFPKPRLPDGKCPPGFLGFAVNMIDLDDDHLSCLTVNSHGLRETLFYNLFSYLQVYRSRAEMELAMPCISDGAISLDGGMIKTNGLFYLGARKEDILRFPTSFGKPTRPKEIHETREKLKLLQWKKERLAEDIIREKALLKKAKDSFHAKREEYEKFLNDAHQRISKVLPN</sequence>
<keyword evidence="2" id="KW-1185">Reference proteome</keyword>
<evidence type="ECO:0000313" key="2">
    <source>
        <dbReference type="Proteomes" id="UP000827976"/>
    </source>
</evidence>
<name>A0ACB7UC38_DIOAL</name>